<dbReference type="AlphaFoldDB" id="A0A0B7NIZ5"/>
<protein>
    <submittedName>
        <fullName evidence="2">Uncharacterized protein</fullName>
    </submittedName>
</protein>
<evidence type="ECO:0000256" key="1">
    <source>
        <dbReference type="SAM" id="MobiDB-lite"/>
    </source>
</evidence>
<evidence type="ECO:0000313" key="2">
    <source>
        <dbReference type="EMBL" id="CEP15464.1"/>
    </source>
</evidence>
<feature type="compositionally biased region" description="Basic and acidic residues" evidence="1">
    <location>
        <begin position="164"/>
        <end position="183"/>
    </location>
</feature>
<accession>A0A0B7NIZ5</accession>
<reference evidence="2 3" key="1">
    <citation type="submission" date="2014-09" db="EMBL/GenBank/DDBJ databases">
        <authorList>
            <person name="Ellenberger Sabrina"/>
        </authorList>
    </citation>
    <scope>NUCLEOTIDE SEQUENCE [LARGE SCALE GENOMIC DNA]</scope>
    <source>
        <strain evidence="2 3">CBS 412.66</strain>
    </source>
</reference>
<evidence type="ECO:0000313" key="3">
    <source>
        <dbReference type="Proteomes" id="UP000054107"/>
    </source>
</evidence>
<dbReference type="EMBL" id="LN732270">
    <property type="protein sequence ID" value="CEP15464.1"/>
    <property type="molecule type" value="Genomic_DNA"/>
</dbReference>
<feature type="region of interest" description="Disordered" evidence="1">
    <location>
        <begin position="160"/>
        <end position="183"/>
    </location>
</feature>
<keyword evidence="3" id="KW-1185">Reference proteome</keyword>
<proteinExistence type="predicted"/>
<organism evidence="2 3">
    <name type="scientific">Parasitella parasitica</name>
    <dbReference type="NCBI Taxonomy" id="35722"/>
    <lineage>
        <taxon>Eukaryota</taxon>
        <taxon>Fungi</taxon>
        <taxon>Fungi incertae sedis</taxon>
        <taxon>Mucoromycota</taxon>
        <taxon>Mucoromycotina</taxon>
        <taxon>Mucoromycetes</taxon>
        <taxon>Mucorales</taxon>
        <taxon>Mucorineae</taxon>
        <taxon>Mucoraceae</taxon>
        <taxon>Parasitella</taxon>
    </lineage>
</organism>
<name>A0A0B7NIZ5_9FUNG</name>
<sequence>MTFIPRELTIKLAAPLQMPAAGSIFQRTTIGEPTFSSSLWGGNELLSIRFKTSSAVISIRRYKFFITRTITADVGYSTAMKKATQEKIIDDLDIFVLCGYQKSRINELLSIQWDFPMSNKVIVIRLNGLLYSHAGVQPHGLDLWPNAGLAETLAHYHRSAGTRENGKDMPKITTEYKDARQKE</sequence>
<gene>
    <name evidence="2" type="primary">PARPA_09681.1 scaffold 37756</name>
</gene>
<dbReference type="Proteomes" id="UP000054107">
    <property type="component" value="Unassembled WGS sequence"/>
</dbReference>